<comment type="caution">
    <text evidence="7">The sequence shown here is derived from an EMBL/GenBank/DDBJ whole genome shotgun (WGS) entry which is preliminary data.</text>
</comment>
<keyword evidence="2 5" id="KW-0812">Transmembrane</keyword>
<proteinExistence type="predicted"/>
<dbReference type="EMBL" id="MTYJ01000010">
    <property type="protein sequence ID" value="OQV23611.1"/>
    <property type="molecule type" value="Genomic_DNA"/>
</dbReference>
<reference evidence="8" key="1">
    <citation type="submission" date="2017-01" db="EMBL/GenBank/DDBJ databases">
        <title>Comparative genomics of anhydrobiosis in the tardigrade Hypsibius dujardini.</title>
        <authorList>
            <person name="Yoshida Y."/>
            <person name="Koutsovoulos G."/>
            <person name="Laetsch D."/>
            <person name="Stevens L."/>
            <person name="Kumar S."/>
            <person name="Horikawa D."/>
            <person name="Ishino K."/>
            <person name="Komine S."/>
            <person name="Tomita M."/>
            <person name="Blaxter M."/>
            <person name="Arakawa K."/>
        </authorList>
    </citation>
    <scope>NUCLEOTIDE SEQUENCE [LARGE SCALE GENOMIC DNA]</scope>
    <source>
        <strain evidence="8">Z151</strain>
    </source>
</reference>
<keyword evidence="4 5" id="KW-0472">Membrane</keyword>
<gene>
    <name evidence="7" type="ORF">BV898_02356</name>
</gene>
<evidence type="ECO:0000256" key="4">
    <source>
        <dbReference type="ARBA" id="ARBA00023136"/>
    </source>
</evidence>
<keyword evidence="8" id="KW-1185">Reference proteome</keyword>
<dbReference type="GO" id="GO:0016020">
    <property type="term" value="C:membrane"/>
    <property type="evidence" value="ECO:0007669"/>
    <property type="project" value="UniProtKB-SubCell"/>
</dbReference>
<dbReference type="InterPro" id="IPR001828">
    <property type="entry name" value="ANF_lig-bd_rcpt"/>
</dbReference>
<keyword evidence="3 5" id="KW-1133">Transmembrane helix</keyword>
<evidence type="ECO:0000313" key="8">
    <source>
        <dbReference type="Proteomes" id="UP000192578"/>
    </source>
</evidence>
<evidence type="ECO:0000256" key="2">
    <source>
        <dbReference type="ARBA" id="ARBA00022692"/>
    </source>
</evidence>
<comment type="subcellular location">
    <subcellularLocation>
        <location evidence="1">Membrane</location>
    </subcellularLocation>
</comment>
<dbReference type="Proteomes" id="UP000192578">
    <property type="component" value="Unassembled WGS sequence"/>
</dbReference>
<dbReference type="SUPFAM" id="SSF53822">
    <property type="entry name" value="Periplasmic binding protein-like I"/>
    <property type="match status" value="1"/>
</dbReference>
<evidence type="ECO:0000313" key="7">
    <source>
        <dbReference type="EMBL" id="OQV23611.1"/>
    </source>
</evidence>
<feature type="transmembrane region" description="Helical" evidence="5">
    <location>
        <begin position="506"/>
        <end position="529"/>
    </location>
</feature>
<protein>
    <recommendedName>
        <fullName evidence="6">Receptor ligand binding region domain-containing protein</fullName>
    </recommendedName>
</protein>
<sequence length="558" mass="62071">MSIMFGLVVYGRDVAVAAVIIHMAFFYKPITTNVKESTMSMSPDWRRDTKAGYAPKLHIVEIIVGDGPSTFGYNLIGPGFDVGLERARQKYPHIFADDLMTITQIFTAGVYPSCEASAGEVIPNLFTLLPKNTAFDKKLNEFTIVLSPDCTTDILPMADFAREVDIPLIASTSAVPLTAPGRFPTLLPWSSSPLANGINAMIKLVQLYSWTELNLLCDDNPMMNPTIEVTRGLVMSFIRAKAPTVNLAVFYFDSSSAAASDNSFRRALAEARKHSTINVVASFPSVIQSLLGNAVSLSMTTGEYVFVLIPLSPYEQAKDVNWFASGSFGKVTPDLSSILPYVFALDFEDINWDRVSVELEEMQRISLERYNWTVTLEQQHSNQRLAAYESVLVIAEILNDLWSGLSNISAESFVQAFFNKEFHLPSRTMKISSAGLRVCDVEVKQFRVANQSLETVLVFEQNGLRLMSVNRSTILWPGVYAFPTNSRPLCRDLLGVRICERRDYNLTISLAVSLCLFGVVLSLTVAIILHRINANPKWWLLLSSDLQDSSMIHAPWVP</sequence>
<accession>A0A1W0X8L5</accession>
<evidence type="ECO:0000256" key="1">
    <source>
        <dbReference type="ARBA" id="ARBA00004370"/>
    </source>
</evidence>
<organism evidence="7 8">
    <name type="scientific">Hypsibius exemplaris</name>
    <name type="common">Freshwater tardigrade</name>
    <dbReference type="NCBI Taxonomy" id="2072580"/>
    <lineage>
        <taxon>Eukaryota</taxon>
        <taxon>Metazoa</taxon>
        <taxon>Ecdysozoa</taxon>
        <taxon>Tardigrada</taxon>
        <taxon>Eutardigrada</taxon>
        <taxon>Parachela</taxon>
        <taxon>Hypsibioidea</taxon>
        <taxon>Hypsibiidae</taxon>
        <taxon>Hypsibius</taxon>
    </lineage>
</organism>
<feature type="domain" description="Receptor ligand binding region" evidence="6">
    <location>
        <begin position="142"/>
        <end position="402"/>
    </location>
</feature>
<dbReference type="AlphaFoldDB" id="A0A1W0X8L5"/>
<evidence type="ECO:0000259" key="6">
    <source>
        <dbReference type="Pfam" id="PF01094"/>
    </source>
</evidence>
<dbReference type="InterPro" id="IPR028082">
    <property type="entry name" value="Peripla_BP_I"/>
</dbReference>
<dbReference type="Gene3D" id="3.40.50.2300">
    <property type="match status" value="2"/>
</dbReference>
<evidence type="ECO:0000256" key="3">
    <source>
        <dbReference type="ARBA" id="ARBA00022989"/>
    </source>
</evidence>
<evidence type="ECO:0000256" key="5">
    <source>
        <dbReference type="SAM" id="Phobius"/>
    </source>
</evidence>
<dbReference type="Pfam" id="PF01094">
    <property type="entry name" value="ANF_receptor"/>
    <property type="match status" value="1"/>
</dbReference>
<name>A0A1W0X8L5_HYPEX</name>